<dbReference type="PANTHER" id="PTHR22912">
    <property type="entry name" value="DISULFIDE OXIDOREDUCTASE"/>
    <property type="match status" value="1"/>
</dbReference>
<comment type="cofactor">
    <cofactor evidence="1">
        <name>FAD</name>
        <dbReference type="ChEBI" id="CHEBI:57692"/>
    </cofactor>
</comment>
<dbReference type="Gene3D" id="3.50.50.60">
    <property type="entry name" value="FAD/NAD(P)-binding domain"/>
    <property type="match status" value="2"/>
</dbReference>
<dbReference type="InterPro" id="IPR023753">
    <property type="entry name" value="FAD/NAD-binding_dom"/>
</dbReference>
<keyword evidence="5" id="KW-0285">Flavoprotein</keyword>
<feature type="domain" description="Pyridine nucleotide-disulphide oxidoreductase dimerisation" evidence="11">
    <location>
        <begin position="346"/>
        <end position="457"/>
    </location>
</feature>
<dbReference type="AlphaFoldDB" id="A0A6J6JSF0"/>
<dbReference type="InterPro" id="IPR006258">
    <property type="entry name" value="Lipoamide_DH"/>
</dbReference>
<evidence type="ECO:0000256" key="7">
    <source>
        <dbReference type="ARBA" id="ARBA00023002"/>
    </source>
</evidence>
<dbReference type="Pfam" id="PF07992">
    <property type="entry name" value="Pyr_redox_2"/>
    <property type="match status" value="1"/>
</dbReference>
<dbReference type="InterPro" id="IPR036188">
    <property type="entry name" value="FAD/NAD-bd_sf"/>
</dbReference>
<keyword evidence="4" id="KW-0963">Cytoplasm</keyword>
<keyword evidence="9" id="KW-1015">Disulfide bond</keyword>
<evidence type="ECO:0000259" key="12">
    <source>
        <dbReference type="Pfam" id="PF07992"/>
    </source>
</evidence>
<gene>
    <name evidence="13" type="ORF">UFOPK2166_00120</name>
</gene>
<dbReference type="Gene3D" id="3.30.390.30">
    <property type="match status" value="1"/>
</dbReference>
<evidence type="ECO:0000256" key="8">
    <source>
        <dbReference type="ARBA" id="ARBA00023027"/>
    </source>
</evidence>
<keyword evidence="7" id="KW-0560">Oxidoreductase</keyword>
<dbReference type="GO" id="GO:0006103">
    <property type="term" value="P:2-oxoglutarate metabolic process"/>
    <property type="evidence" value="ECO:0007669"/>
    <property type="project" value="TreeGrafter"/>
</dbReference>
<dbReference type="GO" id="GO:0004148">
    <property type="term" value="F:dihydrolipoyl dehydrogenase (NADH) activity"/>
    <property type="evidence" value="ECO:0007669"/>
    <property type="project" value="InterPro"/>
</dbReference>
<dbReference type="PRINTS" id="PR00411">
    <property type="entry name" value="PNDRDTASEI"/>
</dbReference>
<evidence type="ECO:0000256" key="6">
    <source>
        <dbReference type="ARBA" id="ARBA00022827"/>
    </source>
</evidence>
<dbReference type="SUPFAM" id="SSF55424">
    <property type="entry name" value="FAD/NAD-linked reductases, dimerisation (C-terminal) domain"/>
    <property type="match status" value="1"/>
</dbReference>
<dbReference type="PRINTS" id="PR00368">
    <property type="entry name" value="FADPNR"/>
</dbReference>
<evidence type="ECO:0000256" key="10">
    <source>
        <dbReference type="ARBA" id="ARBA00023284"/>
    </source>
</evidence>
<dbReference type="GO" id="GO:0005737">
    <property type="term" value="C:cytoplasm"/>
    <property type="evidence" value="ECO:0007669"/>
    <property type="project" value="UniProtKB-SubCell"/>
</dbReference>
<protein>
    <submittedName>
        <fullName evidence="13">Unannotated protein</fullName>
    </submittedName>
</protein>
<evidence type="ECO:0000313" key="13">
    <source>
        <dbReference type="EMBL" id="CAB4640012.1"/>
    </source>
</evidence>
<name>A0A6J6JSF0_9ZZZZ</name>
<dbReference type="InterPro" id="IPR004099">
    <property type="entry name" value="Pyr_nucl-diS_OxRdtase_dimer"/>
</dbReference>
<evidence type="ECO:0000256" key="2">
    <source>
        <dbReference type="ARBA" id="ARBA00004496"/>
    </source>
</evidence>
<proteinExistence type="inferred from homology"/>
<comment type="similarity">
    <text evidence="3">Belongs to the class-I pyridine nucleotide-disulfide oxidoreductase family.</text>
</comment>
<keyword evidence="8" id="KW-0520">NAD</keyword>
<dbReference type="InterPro" id="IPR016156">
    <property type="entry name" value="FAD/NAD-linked_Rdtase_dimer_sf"/>
</dbReference>
<reference evidence="13" key="1">
    <citation type="submission" date="2020-05" db="EMBL/GenBank/DDBJ databases">
        <authorList>
            <person name="Chiriac C."/>
            <person name="Salcher M."/>
            <person name="Ghai R."/>
            <person name="Kavagutti S V."/>
        </authorList>
    </citation>
    <scope>NUCLEOTIDE SEQUENCE</scope>
</reference>
<dbReference type="InterPro" id="IPR012999">
    <property type="entry name" value="Pyr_OxRdtase_I_AS"/>
</dbReference>
<dbReference type="SUPFAM" id="SSF51905">
    <property type="entry name" value="FAD/NAD(P)-binding domain"/>
    <property type="match status" value="1"/>
</dbReference>
<organism evidence="13">
    <name type="scientific">freshwater metagenome</name>
    <dbReference type="NCBI Taxonomy" id="449393"/>
    <lineage>
        <taxon>unclassified sequences</taxon>
        <taxon>metagenomes</taxon>
        <taxon>ecological metagenomes</taxon>
    </lineage>
</organism>
<dbReference type="NCBIfam" id="TIGR01350">
    <property type="entry name" value="lipoamide_DH"/>
    <property type="match status" value="1"/>
</dbReference>
<evidence type="ECO:0000256" key="3">
    <source>
        <dbReference type="ARBA" id="ARBA00007532"/>
    </source>
</evidence>
<sequence length="469" mass="49119">MVRTAEQFDLVVIGGGPGGYAAAFYGASAGLSVALVERDTIGGTCLNRGCIPAKAFLETAAVHRHVTHAPDFGISAGTPVVDFAVAQKRKQTIVDTLVKGLTGLTKSKKVTYLLGTGSLGAQRIVDVQLATGGTQQIQGKFVVLAAGSVPRTIPGFDAGGPIMTSDEVLMLDRIPKRIAVIGGGAIGCEFASTFADLGSTVTILEGLPKILPGLDPDVANFVVKSFKKKNIDIRTGVKVAGHEPNSAGGTTVLFGEGERLDVDAVVVSVGRKPFADLLGLKGTAVQLSERGFVDVDGYCATGEQGVYAVGDLINTPQLAHVAYAEAIVAVKHMLGETVYPVMYDRVPWAIYCHPEVAWAGPSEEEARAKGIDVVVAKHQFRSNSRAMIIGEAEGLVKVIAKKNPDGSAGQVLGVHMVGPWVTEQLSGGYLAVNWEATVDEIAEFLMPHPSLSELFGETVLSMTGRSINA</sequence>
<dbReference type="PANTHER" id="PTHR22912:SF217">
    <property type="entry name" value="DIHYDROLIPOYL DEHYDROGENASE"/>
    <property type="match status" value="1"/>
</dbReference>
<evidence type="ECO:0000259" key="11">
    <source>
        <dbReference type="Pfam" id="PF02852"/>
    </source>
</evidence>
<evidence type="ECO:0000256" key="9">
    <source>
        <dbReference type="ARBA" id="ARBA00023157"/>
    </source>
</evidence>
<evidence type="ECO:0000256" key="4">
    <source>
        <dbReference type="ARBA" id="ARBA00022490"/>
    </source>
</evidence>
<dbReference type="InterPro" id="IPR001100">
    <property type="entry name" value="Pyr_nuc-diS_OxRdtase"/>
</dbReference>
<dbReference type="Pfam" id="PF02852">
    <property type="entry name" value="Pyr_redox_dim"/>
    <property type="match status" value="1"/>
</dbReference>
<dbReference type="InterPro" id="IPR050151">
    <property type="entry name" value="Class-I_Pyr_Nuc-Dis_Oxidored"/>
</dbReference>
<evidence type="ECO:0000256" key="5">
    <source>
        <dbReference type="ARBA" id="ARBA00022630"/>
    </source>
</evidence>
<dbReference type="GO" id="GO:0050660">
    <property type="term" value="F:flavin adenine dinucleotide binding"/>
    <property type="evidence" value="ECO:0007669"/>
    <property type="project" value="InterPro"/>
</dbReference>
<dbReference type="PROSITE" id="PS00076">
    <property type="entry name" value="PYRIDINE_REDOX_1"/>
    <property type="match status" value="1"/>
</dbReference>
<dbReference type="FunFam" id="3.30.390.30:FF:000001">
    <property type="entry name" value="Dihydrolipoyl dehydrogenase"/>
    <property type="match status" value="1"/>
</dbReference>
<evidence type="ECO:0000256" key="1">
    <source>
        <dbReference type="ARBA" id="ARBA00001974"/>
    </source>
</evidence>
<dbReference type="PIRSF" id="PIRSF000350">
    <property type="entry name" value="Mercury_reductase_MerA"/>
    <property type="match status" value="1"/>
</dbReference>
<keyword evidence="10" id="KW-0676">Redox-active center</keyword>
<dbReference type="EMBL" id="CAEZWB010000007">
    <property type="protein sequence ID" value="CAB4640012.1"/>
    <property type="molecule type" value="Genomic_DNA"/>
</dbReference>
<comment type="subcellular location">
    <subcellularLocation>
        <location evidence="2">Cytoplasm</location>
    </subcellularLocation>
</comment>
<accession>A0A6J6JSF0</accession>
<keyword evidence="6" id="KW-0274">FAD</keyword>
<feature type="domain" description="FAD/NAD(P)-binding" evidence="12">
    <location>
        <begin position="8"/>
        <end position="326"/>
    </location>
</feature>